<dbReference type="EMBL" id="ACFY01000062">
    <property type="protein sequence ID" value="EEG94476.1"/>
    <property type="molecule type" value="Genomic_DNA"/>
</dbReference>
<feature type="transmembrane region" description="Helical" evidence="4">
    <location>
        <begin position="123"/>
        <end position="144"/>
    </location>
</feature>
<evidence type="ECO:0000256" key="2">
    <source>
        <dbReference type="ARBA" id="ARBA00029447"/>
    </source>
</evidence>
<dbReference type="InterPro" id="IPR004089">
    <property type="entry name" value="MCPsignal_dom"/>
</dbReference>
<name>C0FSM3_9FIRM</name>
<dbReference type="PANTHER" id="PTHR43531:SF11">
    <property type="entry name" value="METHYL-ACCEPTING CHEMOTAXIS PROTEIN 3"/>
    <property type="match status" value="1"/>
</dbReference>
<feature type="transmembrane region" description="Helical" evidence="4">
    <location>
        <begin position="156"/>
        <end position="174"/>
    </location>
</feature>
<keyword evidence="4" id="KW-0812">Transmembrane</keyword>
<dbReference type="InterPro" id="IPR009875">
    <property type="entry name" value="PilZ_domain"/>
</dbReference>
<evidence type="ECO:0000313" key="7">
    <source>
        <dbReference type="Proteomes" id="UP000003561"/>
    </source>
</evidence>
<dbReference type="SUPFAM" id="SSF141371">
    <property type="entry name" value="PilZ domain-like"/>
    <property type="match status" value="1"/>
</dbReference>
<dbReference type="PRINTS" id="PR00260">
    <property type="entry name" value="CHEMTRNSDUCR"/>
</dbReference>
<dbReference type="AlphaFoldDB" id="C0FSM3"/>
<dbReference type="InterPro" id="IPR004090">
    <property type="entry name" value="Chemotax_Me-accpt_rcpt"/>
</dbReference>
<dbReference type="GO" id="GO:0006935">
    <property type="term" value="P:chemotaxis"/>
    <property type="evidence" value="ECO:0007669"/>
    <property type="project" value="UniProtKB-KW"/>
</dbReference>
<comment type="similarity">
    <text evidence="2">Belongs to the methyl-accepting chemotaxis (MCP) protein family.</text>
</comment>
<dbReference type="SMART" id="SM00283">
    <property type="entry name" value="MA"/>
    <property type="match status" value="1"/>
</dbReference>
<dbReference type="Gene3D" id="1.10.287.950">
    <property type="entry name" value="Methyl-accepting chemotaxis protein"/>
    <property type="match status" value="1"/>
</dbReference>
<dbReference type="Proteomes" id="UP000003561">
    <property type="component" value="Unassembled WGS sequence"/>
</dbReference>
<keyword evidence="3" id="KW-0807">Transducer</keyword>
<dbReference type="GO" id="GO:0004888">
    <property type="term" value="F:transmembrane signaling receptor activity"/>
    <property type="evidence" value="ECO:0007669"/>
    <property type="project" value="InterPro"/>
</dbReference>
<dbReference type="GO" id="GO:0005886">
    <property type="term" value="C:plasma membrane"/>
    <property type="evidence" value="ECO:0007669"/>
    <property type="project" value="TreeGrafter"/>
</dbReference>
<dbReference type="Gene3D" id="2.40.10.220">
    <property type="entry name" value="predicted glycosyltransferase like domains"/>
    <property type="match status" value="1"/>
</dbReference>
<feature type="transmembrane region" description="Helical" evidence="4">
    <location>
        <begin position="49"/>
        <end position="70"/>
    </location>
</feature>
<dbReference type="InterPro" id="IPR051310">
    <property type="entry name" value="MCP_chemotaxis"/>
</dbReference>
<dbReference type="SUPFAM" id="SSF58104">
    <property type="entry name" value="Methyl-accepting chemotaxis protein (MCP) signaling domain"/>
    <property type="match status" value="1"/>
</dbReference>
<dbReference type="GO" id="GO:0035438">
    <property type="term" value="F:cyclic-di-GMP binding"/>
    <property type="evidence" value="ECO:0007669"/>
    <property type="project" value="InterPro"/>
</dbReference>
<gene>
    <name evidence="6" type="ORF">ROSEINA2194_01739</name>
</gene>
<keyword evidence="1" id="KW-0145">Chemotaxis</keyword>
<reference evidence="6 7" key="2">
    <citation type="submission" date="2009-03" db="EMBL/GenBank/DDBJ databases">
        <title>Draft genome sequence of Roseburia inulinivorans (DSM 16841).</title>
        <authorList>
            <person name="Sudarsanam P."/>
            <person name="Ley R."/>
            <person name="Guruge J."/>
            <person name="Turnbaugh P.J."/>
            <person name="Mahowald M."/>
            <person name="Liep D."/>
            <person name="Gordon J."/>
        </authorList>
    </citation>
    <scope>NUCLEOTIDE SEQUENCE [LARGE SCALE GENOMIC DNA]</scope>
    <source>
        <strain evidence="6 7">DSM 16841</strain>
    </source>
</reference>
<evidence type="ECO:0000259" key="5">
    <source>
        <dbReference type="PROSITE" id="PS50111"/>
    </source>
</evidence>
<dbReference type="PROSITE" id="PS50111">
    <property type="entry name" value="CHEMOTAXIS_TRANSDUC_2"/>
    <property type="match status" value="1"/>
</dbReference>
<dbReference type="Pfam" id="PF07238">
    <property type="entry name" value="PilZ"/>
    <property type="match status" value="1"/>
</dbReference>
<keyword evidence="4" id="KW-0472">Membrane</keyword>
<dbReference type="eggNOG" id="COG0840">
    <property type="taxonomic scope" value="Bacteria"/>
</dbReference>
<organism evidence="6 7">
    <name type="scientific">Roseburia inulinivorans DSM 16841</name>
    <dbReference type="NCBI Taxonomy" id="622312"/>
    <lineage>
        <taxon>Bacteria</taxon>
        <taxon>Bacillati</taxon>
        <taxon>Bacillota</taxon>
        <taxon>Clostridia</taxon>
        <taxon>Lachnospirales</taxon>
        <taxon>Lachnospiraceae</taxon>
        <taxon>Roseburia</taxon>
    </lineage>
</organism>
<evidence type="ECO:0000313" key="6">
    <source>
        <dbReference type="EMBL" id="EEG94476.1"/>
    </source>
</evidence>
<feature type="domain" description="Methyl-accepting transducer" evidence="5">
    <location>
        <begin position="226"/>
        <end position="455"/>
    </location>
</feature>
<evidence type="ECO:0000256" key="1">
    <source>
        <dbReference type="ARBA" id="ARBA00022500"/>
    </source>
</evidence>
<keyword evidence="4" id="KW-1133">Transmembrane helix</keyword>
<sequence length="705" mass="78073">MKAGIKGMEYDAQVFKMKANKKARNVWMALSLILSLSYTSDTAKGLHTLPYYAMFMAICWIPFLFGVVVLRLQGAATQYYKFIVAVGYGVFYAFVVCTSESILSFMYILPLTSMLVLFKDRTYMVQCGIGTLVISIASSVHKFMNGMNSASNVNDYTLQASCIILCYICYVVSIDHLNESDGALTNSIKADLERVVTTVEQVKGAGNQIMDGVTVVRELEDENRQSSTTVVQGMSELTQNNNVLHDKTMSSMDMTTNINEQVERMASLMEQMVTLMNESADHANESSGELSRVAETTMLMAKLSDEVETILSEFQKEFERVKTEVSTIESINSQTNLLALNASIEAARAGDAGKGFAVVADEIRNLSTETQESSSRIMEALANLGTTSVKMTDSIGQTIDLIQETSEKVAVVNESVSGIAKDAAELEQHLSVIDSAMQDVKESNHQMVSNMEGICNVMNAMTDSIGSADGATKTMLNKYDESSRNVNKIETVVQDMMEKLGVGGFMGIQDVKPQMHCVLVRKGETREEYHGKVVRQSGSELWLQMDREALGSIREKTPYDIQIVVDNVLYNWTDVLANVENEQGRDVCHLVVKTTPVIANRRKYPRMPIANSCTITRKDTDKTYRGKMVNVSANGFAFAAASDDFAELKGTQLVLDIPDFPVKEERTMEGVVIRSTDNHGEYIVGCRMPEDSPAIQKYVNDNYKE</sequence>
<evidence type="ECO:0000256" key="3">
    <source>
        <dbReference type="PROSITE-ProRule" id="PRU00284"/>
    </source>
</evidence>
<proteinExistence type="inferred from homology"/>
<protein>
    <submittedName>
        <fullName evidence="6">Type IV pilus assembly protein PilZ</fullName>
    </submittedName>
</protein>
<dbReference type="GO" id="GO:0007165">
    <property type="term" value="P:signal transduction"/>
    <property type="evidence" value="ECO:0007669"/>
    <property type="project" value="UniProtKB-KW"/>
</dbReference>
<dbReference type="Pfam" id="PF00015">
    <property type="entry name" value="MCPsignal"/>
    <property type="match status" value="1"/>
</dbReference>
<evidence type="ECO:0000256" key="4">
    <source>
        <dbReference type="SAM" id="Phobius"/>
    </source>
</evidence>
<accession>C0FSM3</accession>
<feature type="transmembrane region" description="Helical" evidence="4">
    <location>
        <begin position="82"/>
        <end position="108"/>
    </location>
</feature>
<dbReference type="PANTHER" id="PTHR43531">
    <property type="entry name" value="PROTEIN ICFG"/>
    <property type="match status" value="1"/>
</dbReference>
<reference evidence="6 7" key="1">
    <citation type="submission" date="2009-02" db="EMBL/GenBank/DDBJ databases">
        <authorList>
            <person name="Fulton L."/>
            <person name="Clifton S."/>
            <person name="Fulton B."/>
            <person name="Xu J."/>
            <person name="Minx P."/>
            <person name="Pepin K.H."/>
            <person name="Johnson M."/>
            <person name="Bhonagiri V."/>
            <person name="Nash W.E."/>
            <person name="Mardis E.R."/>
            <person name="Wilson R.K."/>
        </authorList>
    </citation>
    <scope>NUCLEOTIDE SEQUENCE [LARGE SCALE GENOMIC DNA]</scope>
    <source>
        <strain evidence="6 7">DSM 16841</strain>
    </source>
</reference>
<comment type="caution">
    <text evidence="6">The sequence shown here is derived from an EMBL/GenBank/DDBJ whole genome shotgun (WGS) entry which is preliminary data.</text>
</comment>